<name>A0ABV7FNY8_9ALTE</name>
<proteinExistence type="predicted"/>
<accession>A0ABV7FNY8</accession>
<evidence type="ECO:0000313" key="2">
    <source>
        <dbReference type="Proteomes" id="UP001595478"/>
    </source>
</evidence>
<protein>
    <submittedName>
        <fullName evidence="1">DUF3019 domain-containing protein</fullName>
    </submittedName>
</protein>
<keyword evidence="2" id="KW-1185">Reference proteome</keyword>
<reference evidence="2" key="1">
    <citation type="journal article" date="2019" name="Int. J. Syst. Evol. Microbiol.">
        <title>The Global Catalogue of Microorganisms (GCM) 10K type strain sequencing project: providing services to taxonomists for standard genome sequencing and annotation.</title>
        <authorList>
            <consortium name="The Broad Institute Genomics Platform"/>
            <consortium name="The Broad Institute Genome Sequencing Center for Infectious Disease"/>
            <person name="Wu L."/>
            <person name="Ma J."/>
        </authorList>
    </citation>
    <scope>NUCLEOTIDE SEQUENCE [LARGE SCALE GENOMIC DNA]</scope>
    <source>
        <strain evidence="2">KCTC 52473</strain>
    </source>
</reference>
<dbReference type="RefSeq" id="WP_376920160.1">
    <property type="nucleotide sequence ID" value="NZ_JBHRSW010000016.1"/>
</dbReference>
<dbReference type="Pfam" id="PF11456">
    <property type="entry name" value="DUF3019"/>
    <property type="match status" value="1"/>
</dbReference>
<dbReference type="InterPro" id="IPR021559">
    <property type="entry name" value="DUF3019"/>
</dbReference>
<organism evidence="1 2">
    <name type="scientific">Agaribacter flavus</name>
    <dbReference type="NCBI Taxonomy" id="1902781"/>
    <lineage>
        <taxon>Bacteria</taxon>
        <taxon>Pseudomonadati</taxon>
        <taxon>Pseudomonadota</taxon>
        <taxon>Gammaproteobacteria</taxon>
        <taxon>Alteromonadales</taxon>
        <taxon>Alteromonadaceae</taxon>
        <taxon>Agaribacter</taxon>
    </lineage>
</organism>
<dbReference type="EMBL" id="JBHRSW010000016">
    <property type="protein sequence ID" value="MFC3122024.1"/>
    <property type="molecule type" value="Genomic_DNA"/>
</dbReference>
<evidence type="ECO:0000313" key="1">
    <source>
        <dbReference type="EMBL" id="MFC3122024.1"/>
    </source>
</evidence>
<gene>
    <name evidence="1" type="ORF">ACFOHL_10360</name>
</gene>
<sequence length="117" mass="13206">MAFAEGSDSISSASPIEVGPDVCVTMNSSEICEMDLQMQYQLENSNINTLCFALKEVSLGCWPLTKLPTSLPIQLSRNTWFQATSTNGDVIFEKQLLVKYTQPIKQRRRINNPWSIF</sequence>
<comment type="caution">
    <text evidence="1">The sequence shown here is derived from an EMBL/GenBank/DDBJ whole genome shotgun (WGS) entry which is preliminary data.</text>
</comment>
<dbReference type="Proteomes" id="UP001595478">
    <property type="component" value="Unassembled WGS sequence"/>
</dbReference>